<dbReference type="EMBL" id="CAXHTA020000015">
    <property type="protein sequence ID" value="CAL5225878.1"/>
    <property type="molecule type" value="Genomic_DNA"/>
</dbReference>
<keyword evidence="4" id="KW-1185">Reference proteome</keyword>
<dbReference type="SUPFAM" id="SSF51971">
    <property type="entry name" value="Nucleotide-binding domain"/>
    <property type="match status" value="1"/>
</dbReference>
<accession>A0ABP1G7A4</accession>
<feature type="compositionally biased region" description="Polar residues" evidence="1">
    <location>
        <begin position="118"/>
        <end position="134"/>
    </location>
</feature>
<feature type="region of interest" description="Disordered" evidence="1">
    <location>
        <begin position="118"/>
        <end position="163"/>
    </location>
</feature>
<dbReference type="Gene3D" id="3.50.50.60">
    <property type="entry name" value="FAD/NAD(P)-binding domain"/>
    <property type="match status" value="1"/>
</dbReference>
<protein>
    <submittedName>
        <fullName evidence="3">G8663 protein</fullName>
    </submittedName>
</protein>
<feature type="domain" description="FAD dependent oxidoreductase" evidence="2">
    <location>
        <begin position="15"/>
        <end position="434"/>
    </location>
</feature>
<evidence type="ECO:0000259" key="2">
    <source>
        <dbReference type="Pfam" id="PF01266"/>
    </source>
</evidence>
<feature type="compositionally biased region" description="Low complexity" evidence="1">
    <location>
        <begin position="150"/>
        <end position="163"/>
    </location>
</feature>
<organism evidence="3 4">
    <name type="scientific">Coccomyxa viridis</name>
    <dbReference type="NCBI Taxonomy" id="1274662"/>
    <lineage>
        <taxon>Eukaryota</taxon>
        <taxon>Viridiplantae</taxon>
        <taxon>Chlorophyta</taxon>
        <taxon>core chlorophytes</taxon>
        <taxon>Trebouxiophyceae</taxon>
        <taxon>Trebouxiophyceae incertae sedis</taxon>
        <taxon>Coccomyxaceae</taxon>
        <taxon>Coccomyxa</taxon>
    </lineage>
</organism>
<dbReference type="PANTHER" id="PTHR13847:SF261">
    <property type="entry name" value="FAD-DEPENDENT OXIDOREDUCTASE FAMILY PROTEIN"/>
    <property type="match status" value="1"/>
</dbReference>
<evidence type="ECO:0000313" key="4">
    <source>
        <dbReference type="Proteomes" id="UP001497392"/>
    </source>
</evidence>
<reference evidence="3 4" key="1">
    <citation type="submission" date="2024-06" db="EMBL/GenBank/DDBJ databases">
        <authorList>
            <person name="Kraege A."/>
            <person name="Thomma B."/>
        </authorList>
    </citation>
    <scope>NUCLEOTIDE SEQUENCE [LARGE SCALE GENOMIC DNA]</scope>
</reference>
<dbReference type="InterPro" id="IPR006076">
    <property type="entry name" value="FAD-dep_OxRdtase"/>
</dbReference>
<dbReference type="Pfam" id="PF01266">
    <property type="entry name" value="DAO"/>
    <property type="match status" value="1"/>
</dbReference>
<evidence type="ECO:0000256" key="1">
    <source>
        <dbReference type="SAM" id="MobiDB-lite"/>
    </source>
</evidence>
<comment type="caution">
    <text evidence="3">The sequence shown here is derived from an EMBL/GenBank/DDBJ whole genome shotgun (WGS) entry which is preliminary data.</text>
</comment>
<dbReference type="InterPro" id="IPR036188">
    <property type="entry name" value="FAD/NAD-bd_sf"/>
</dbReference>
<dbReference type="Proteomes" id="UP001497392">
    <property type="component" value="Unassembled WGS sequence"/>
</dbReference>
<proteinExistence type="predicted"/>
<gene>
    <name evidence="3" type="primary">g8663</name>
    <name evidence="3" type="ORF">VP750_LOCUS7784</name>
</gene>
<name>A0ABP1G7A4_9CHLO</name>
<sequence length="453" mass="47295">MLLAEQYSGEQRRNAIVGGGFAGVATAWHLLAHASSPVSVHLFDGAGIAGGASGAAAGLLHPYSPKGKVLWNGLEAMNAALELLQVATAFQDRAHPELEPISWAQSFLRPAANAKQAQDFSRTQSMIETSQQAHRQLAGSTDGARMCVDSSSNSNGSAESSSREAVSVRALSLEEAAQRVPGLPSEQLNAALGPELAASAALLIEGGHVIHPTRYLRALWGACEELAMQRGVTADLHTTNVSSIAQLQHEHGPFCGTVVAAGAAAGILPEIGDKLPCDLCQGYTLDMAPNSDSASATEHLTLGSAEKSTAGLSLLGSTYLATQGPENIVVGATKRHQLTPHEALAECGRQVSDSSERASATSALMPRAEKAWPSIASWRVAGVRTGVRALPPRDQHGSLPLAGRVAGEQNVWVVGGLGARGLVYHAWLGSLMARAVLGDNEAVLPKQLRRWQA</sequence>
<dbReference type="PANTHER" id="PTHR13847">
    <property type="entry name" value="SARCOSINE DEHYDROGENASE-RELATED"/>
    <property type="match status" value="1"/>
</dbReference>
<dbReference type="Gene3D" id="3.30.9.10">
    <property type="entry name" value="D-Amino Acid Oxidase, subunit A, domain 2"/>
    <property type="match status" value="1"/>
</dbReference>
<evidence type="ECO:0000313" key="3">
    <source>
        <dbReference type="EMBL" id="CAL5225878.1"/>
    </source>
</evidence>